<dbReference type="SUPFAM" id="SSF48403">
    <property type="entry name" value="Ankyrin repeat"/>
    <property type="match status" value="1"/>
</dbReference>
<proteinExistence type="predicted"/>
<dbReference type="InterPro" id="IPR002110">
    <property type="entry name" value="Ankyrin_rpt"/>
</dbReference>
<dbReference type="AlphaFoldDB" id="A0A9P0DC46"/>
<dbReference type="Pfam" id="PF00023">
    <property type="entry name" value="Ank"/>
    <property type="match status" value="1"/>
</dbReference>
<evidence type="ECO:0000256" key="2">
    <source>
        <dbReference type="ARBA" id="ARBA00023043"/>
    </source>
</evidence>
<dbReference type="Gene3D" id="1.25.40.20">
    <property type="entry name" value="Ankyrin repeat-containing domain"/>
    <property type="match status" value="2"/>
</dbReference>
<keyword evidence="1" id="KW-0677">Repeat</keyword>
<dbReference type="Proteomes" id="UP001153636">
    <property type="component" value="Chromosome 9"/>
</dbReference>
<dbReference type="SMART" id="SM00248">
    <property type="entry name" value="ANK"/>
    <property type="match status" value="6"/>
</dbReference>
<evidence type="ECO:0000313" key="4">
    <source>
        <dbReference type="EMBL" id="CAH1115649.1"/>
    </source>
</evidence>
<gene>
    <name evidence="4" type="ORF">PSYICH_LOCUS15336</name>
</gene>
<dbReference type="Pfam" id="PF12796">
    <property type="entry name" value="Ank_2"/>
    <property type="match status" value="2"/>
</dbReference>
<reference evidence="4" key="1">
    <citation type="submission" date="2022-01" db="EMBL/GenBank/DDBJ databases">
        <authorList>
            <person name="King R."/>
        </authorList>
    </citation>
    <scope>NUCLEOTIDE SEQUENCE</scope>
</reference>
<evidence type="ECO:0008006" key="6">
    <source>
        <dbReference type="Google" id="ProtNLM"/>
    </source>
</evidence>
<feature type="repeat" description="ANK" evidence="3">
    <location>
        <begin position="151"/>
        <end position="183"/>
    </location>
</feature>
<organism evidence="4 5">
    <name type="scientific">Psylliodes chrysocephalus</name>
    <dbReference type="NCBI Taxonomy" id="3402493"/>
    <lineage>
        <taxon>Eukaryota</taxon>
        <taxon>Metazoa</taxon>
        <taxon>Ecdysozoa</taxon>
        <taxon>Arthropoda</taxon>
        <taxon>Hexapoda</taxon>
        <taxon>Insecta</taxon>
        <taxon>Pterygota</taxon>
        <taxon>Neoptera</taxon>
        <taxon>Endopterygota</taxon>
        <taxon>Coleoptera</taxon>
        <taxon>Polyphaga</taxon>
        <taxon>Cucujiformia</taxon>
        <taxon>Chrysomeloidea</taxon>
        <taxon>Chrysomelidae</taxon>
        <taxon>Galerucinae</taxon>
        <taxon>Alticini</taxon>
        <taxon>Psylliodes</taxon>
    </lineage>
</organism>
<dbReference type="PANTHER" id="PTHR24171">
    <property type="entry name" value="ANKYRIN REPEAT DOMAIN-CONTAINING PROTEIN 39-RELATED"/>
    <property type="match status" value="1"/>
</dbReference>
<dbReference type="InterPro" id="IPR036770">
    <property type="entry name" value="Ankyrin_rpt-contain_sf"/>
</dbReference>
<dbReference type="PROSITE" id="PS50297">
    <property type="entry name" value="ANK_REP_REGION"/>
    <property type="match status" value="1"/>
</dbReference>
<dbReference type="OrthoDB" id="6431538at2759"/>
<keyword evidence="5" id="KW-1185">Reference proteome</keyword>
<accession>A0A9P0DC46</accession>
<protein>
    <recommendedName>
        <fullName evidence="6">PRANC domain-containing protein</fullName>
    </recommendedName>
</protein>
<name>A0A9P0DC46_9CUCU</name>
<evidence type="ECO:0000313" key="5">
    <source>
        <dbReference type="Proteomes" id="UP001153636"/>
    </source>
</evidence>
<feature type="repeat" description="ANK" evidence="3">
    <location>
        <begin position="87"/>
        <end position="119"/>
    </location>
</feature>
<evidence type="ECO:0000256" key="1">
    <source>
        <dbReference type="ARBA" id="ARBA00022737"/>
    </source>
</evidence>
<evidence type="ECO:0000256" key="3">
    <source>
        <dbReference type="PROSITE-ProRule" id="PRU00023"/>
    </source>
</evidence>
<sequence length="514" mass="59296">MAQYNAYLRSEEFHYQQPYYLSKVFKAVLEENIEKLNAIKFATEYSLNAGDDFGNTPLHVAVISNKLVSLDYLLAQDIVSVDAKNNFGQTPIFNACRTDKIEIAKKLIKSGACINIQDGQKNTPLHMSVCNPEITHILIKNGADIDSINFYQDTPLHDAITVENLETVCLLLYYNCDANVKNSEGNTPFMDALIYENPGIQTALFEYVDDFNVTTTDGDTILTLALTYHSEFIEEILSRGAKVNRRALESSLMINNPTVFETIWKRIPNVELENSSILDKFAYGMRRNNILKYFEIILENSDESLFEALAVCFNCQISFADLVEKCADNQGLEQLTKFICVLLQYNCHFLITTVFQIYYCFGYCDLFKYFLYIDSSVKYCKYEISFGWIIPKYIFSIKSDMKELCRELTFNKAKDATHRKAAFSSLEFSVDSSLVQLLNTYFSDDADFVILRKKVPVVPSLLQLARDKIRTYFVYKFDFCKPSQFYTFVNDLEIATVYKQIITLEKKIYNFDFR</sequence>
<keyword evidence="2 3" id="KW-0040">ANK repeat</keyword>
<dbReference type="PROSITE" id="PS50088">
    <property type="entry name" value="ANK_REPEAT"/>
    <property type="match status" value="2"/>
</dbReference>
<dbReference type="EMBL" id="OV651821">
    <property type="protein sequence ID" value="CAH1115649.1"/>
    <property type="molecule type" value="Genomic_DNA"/>
</dbReference>